<dbReference type="PROSITE" id="PS50005">
    <property type="entry name" value="TPR"/>
    <property type="match status" value="2"/>
</dbReference>
<dbReference type="Pfam" id="PF13181">
    <property type="entry name" value="TPR_8"/>
    <property type="match status" value="2"/>
</dbReference>
<gene>
    <name evidence="6" type="ORF">TVY486_1010160</name>
</gene>
<dbReference type="Pfam" id="PF03704">
    <property type="entry name" value="BTAD"/>
    <property type="match status" value="1"/>
</dbReference>
<proteinExistence type="inferred from homology"/>
<dbReference type="InterPro" id="IPR011990">
    <property type="entry name" value="TPR-like_helical_dom_sf"/>
</dbReference>
<dbReference type="VEuPathDB" id="TriTrypDB:TvY486_1010160"/>
<feature type="repeat" description="TPR" evidence="3">
    <location>
        <begin position="402"/>
        <end position="435"/>
    </location>
</feature>
<dbReference type="PANTHER" id="PTHR12558">
    <property type="entry name" value="CELL DIVISION CYCLE 16,23,27"/>
    <property type="match status" value="1"/>
</dbReference>
<dbReference type="GO" id="GO:0051301">
    <property type="term" value="P:cell division"/>
    <property type="evidence" value="ECO:0007669"/>
    <property type="project" value="TreeGrafter"/>
</dbReference>
<evidence type="ECO:0000259" key="5">
    <source>
        <dbReference type="Pfam" id="PF03704"/>
    </source>
</evidence>
<feature type="repeat" description="TPR" evidence="3">
    <location>
        <begin position="506"/>
        <end position="539"/>
    </location>
</feature>
<feature type="domain" description="Bacterial transcriptional activator" evidence="5">
    <location>
        <begin position="450"/>
        <end position="533"/>
    </location>
</feature>
<dbReference type="Pfam" id="PF12895">
    <property type="entry name" value="ANAPC3"/>
    <property type="match status" value="1"/>
</dbReference>
<evidence type="ECO:0000256" key="3">
    <source>
        <dbReference type="PROSITE-ProRule" id="PRU00339"/>
    </source>
</evidence>
<sequence length="556" mass="63091">MPHLKKRHEYSTSQGLKEVVQESLGTYMYANAIFFAERLYALAPTYDSLHTLAHCYVTSGDVATAYRLLHAHHPFTSPSPVSFSGQSADSGSFSDAPVWKCQYLYGVTCAMTKRYARGEEVLGELDRYRPCSEVKYWLGVCRQRLNRGNADDAFASSAMLNPLNFVAYEEHLKLVGAPRDDVARIYSDSNRMPDMGDSEFHSAPPGVPEPGGTVSENAQRRVKRELIRQYLSPFAAVVSLQWAYKCKEARELLQRESFPERGSGWAVSALAMAHFHDGDVESATKEFARLRQVEPWRLADPVLVYYSTALWQRKDTIAMASLSQVLIDEMPTSPITLCVAANAYSLQGEHKEAVCMLDRAVQVDREFAYAHTLRGYELLSLERKQEAKESFRNAVCIDSNHYIAYAGLGELFVRSDSTDQGRNYFKKAIKINPLPSIMNRYAATYHHCGAREGLTEALWIYEEAIRLHPTNLGARHKRAEVLIALGRYNEAHDELQRLIIECPDEAMLHVTLADCFSLMKRRRDAVECYHKAMYLDPHCVRRIKSRLEGLSMNEQE</sequence>
<dbReference type="GO" id="GO:0031145">
    <property type="term" value="P:anaphase-promoting complex-dependent catabolic process"/>
    <property type="evidence" value="ECO:0007669"/>
    <property type="project" value="TreeGrafter"/>
</dbReference>
<keyword evidence="1 3" id="KW-0802">TPR repeat</keyword>
<dbReference type="PANTHER" id="PTHR12558:SF13">
    <property type="entry name" value="CELL DIVISION CYCLE PROTEIN 27 HOMOLOG"/>
    <property type="match status" value="1"/>
</dbReference>
<dbReference type="Gene3D" id="1.25.40.10">
    <property type="entry name" value="Tetratricopeptide repeat domain"/>
    <property type="match status" value="4"/>
</dbReference>
<evidence type="ECO:0000313" key="6">
    <source>
        <dbReference type="EMBL" id="CCC51971.1"/>
    </source>
</evidence>
<name>G0U7W3_TRYVY</name>
<dbReference type="AlphaFoldDB" id="G0U7W3"/>
<evidence type="ECO:0000256" key="2">
    <source>
        <dbReference type="ARBA" id="ARBA00038210"/>
    </source>
</evidence>
<protein>
    <recommendedName>
        <fullName evidence="5">Bacterial transcriptional activator domain-containing protein</fullName>
    </recommendedName>
</protein>
<accession>G0U7W3</accession>
<dbReference type="SUPFAM" id="SSF48452">
    <property type="entry name" value="TPR-like"/>
    <property type="match status" value="1"/>
</dbReference>
<feature type="region of interest" description="Disordered" evidence="4">
    <location>
        <begin position="194"/>
        <end position="215"/>
    </location>
</feature>
<evidence type="ECO:0000256" key="1">
    <source>
        <dbReference type="ARBA" id="ARBA00022803"/>
    </source>
</evidence>
<dbReference type="GO" id="GO:0005737">
    <property type="term" value="C:cytoplasm"/>
    <property type="evidence" value="ECO:0007669"/>
    <property type="project" value="TreeGrafter"/>
</dbReference>
<dbReference type="EMBL" id="HE573026">
    <property type="protein sequence ID" value="CCC51971.1"/>
    <property type="molecule type" value="Genomic_DNA"/>
</dbReference>
<evidence type="ECO:0000256" key="4">
    <source>
        <dbReference type="SAM" id="MobiDB-lite"/>
    </source>
</evidence>
<dbReference type="GO" id="GO:0005680">
    <property type="term" value="C:anaphase-promoting complex"/>
    <property type="evidence" value="ECO:0007669"/>
    <property type="project" value="TreeGrafter"/>
</dbReference>
<dbReference type="GO" id="GO:0016567">
    <property type="term" value="P:protein ubiquitination"/>
    <property type="evidence" value="ECO:0007669"/>
    <property type="project" value="TreeGrafter"/>
</dbReference>
<reference evidence="6" key="1">
    <citation type="journal article" date="2012" name="Proc. Natl. Acad. Sci. U.S.A.">
        <title>Antigenic diversity is generated by distinct evolutionary mechanisms in African trypanosome species.</title>
        <authorList>
            <person name="Jackson A.P."/>
            <person name="Berry A."/>
            <person name="Aslett M."/>
            <person name="Allison H.C."/>
            <person name="Burton P."/>
            <person name="Vavrova-Anderson J."/>
            <person name="Brown R."/>
            <person name="Browne H."/>
            <person name="Corton N."/>
            <person name="Hauser H."/>
            <person name="Gamble J."/>
            <person name="Gilderthorp R."/>
            <person name="Marcello L."/>
            <person name="McQuillan J."/>
            <person name="Otto T.D."/>
            <person name="Quail M.A."/>
            <person name="Sanders M.J."/>
            <person name="van Tonder A."/>
            <person name="Ginger M.L."/>
            <person name="Field M.C."/>
            <person name="Barry J.D."/>
            <person name="Hertz-Fowler C."/>
            <person name="Berriman M."/>
        </authorList>
    </citation>
    <scope>NUCLEOTIDE SEQUENCE</scope>
    <source>
        <strain evidence="6">Y486</strain>
    </source>
</reference>
<dbReference type="InterPro" id="IPR005158">
    <property type="entry name" value="BTAD"/>
</dbReference>
<dbReference type="GO" id="GO:0007091">
    <property type="term" value="P:metaphase/anaphase transition of mitotic cell cycle"/>
    <property type="evidence" value="ECO:0007669"/>
    <property type="project" value="TreeGrafter"/>
</dbReference>
<comment type="similarity">
    <text evidence="2">Belongs to the APC3/CDC27 family.</text>
</comment>
<dbReference type="InterPro" id="IPR019734">
    <property type="entry name" value="TPR_rpt"/>
</dbReference>
<organism evidence="6">
    <name type="scientific">Trypanosoma vivax (strain Y486)</name>
    <dbReference type="NCBI Taxonomy" id="1055687"/>
    <lineage>
        <taxon>Eukaryota</taxon>
        <taxon>Discoba</taxon>
        <taxon>Euglenozoa</taxon>
        <taxon>Kinetoplastea</taxon>
        <taxon>Metakinetoplastina</taxon>
        <taxon>Trypanosomatida</taxon>
        <taxon>Trypanosomatidae</taxon>
        <taxon>Trypanosoma</taxon>
        <taxon>Duttonella</taxon>
    </lineage>
</organism>
<dbReference type="SMART" id="SM00028">
    <property type="entry name" value="TPR"/>
    <property type="match status" value="5"/>
</dbReference>